<sequence length="57" mass="6066">MTEKMRPSRRAVLQTAATAAVLAALSYLGAEPAVAETTPPQQAQRPAPRRRVPVGLL</sequence>
<evidence type="ECO:0000313" key="3">
    <source>
        <dbReference type="EMBL" id="NYJ25799.1"/>
    </source>
</evidence>
<dbReference type="InterPro" id="IPR019546">
    <property type="entry name" value="TAT_signal_bac_arc"/>
</dbReference>
<proteinExistence type="predicted"/>
<dbReference type="RefSeq" id="WP_179608727.1">
    <property type="nucleotide sequence ID" value="NZ_BAABEH010000001.1"/>
</dbReference>
<feature type="signal peptide" evidence="2">
    <location>
        <begin position="1"/>
        <end position="35"/>
    </location>
</feature>
<gene>
    <name evidence="3" type="ORF">HNR13_004086</name>
</gene>
<evidence type="ECO:0000256" key="1">
    <source>
        <dbReference type="SAM" id="MobiDB-lite"/>
    </source>
</evidence>
<evidence type="ECO:0000256" key="2">
    <source>
        <dbReference type="SAM" id="SignalP"/>
    </source>
</evidence>
<accession>A0A853D044</accession>
<feature type="region of interest" description="Disordered" evidence="1">
    <location>
        <begin position="34"/>
        <end position="57"/>
    </location>
</feature>
<dbReference type="Proteomes" id="UP000578352">
    <property type="component" value="Unassembled WGS sequence"/>
</dbReference>
<feature type="chain" id="PRO_5032273181" evidence="2">
    <location>
        <begin position="36"/>
        <end position="57"/>
    </location>
</feature>
<organism evidence="3 4">
    <name type="scientific">Leifsonia shinshuensis</name>
    <dbReference type="NCBI Taxonomy" id="150026"/>
    <lineage>
        <taxon>Bacteria</taxon>
        <taxon>Bacillati</taxon>
        <taxon>Actinomycetota</taxon>
        <taxon>Actinomycetes</taxon>
        <taxon>Micrococcales</taxon>
        <taxon>Microbacteriaceae</taxon>
        <taxon>Leifsonia</taxon>
    </lineage>
</organism>
<dbReference type="InterPro" id="IPR006311">
    <property type="entry name" value="TAT_signal"/>
</dbReference>
<name>A0A853D044_9MICO</name>
<feature type="compositionally biased region" description="Basic residues" evidence="1">
    <location>
        <begin position="47"/>
        <end position="57"/>
    </location>
</feature>
<evidence type="ECO:0000313" key="4">
    <source>
        <dbReference type="Proteomes" id="UP000578352"/>
    </source>
</evidence>
<dbReference type="AlphaFoldDB" id="A0A853D044"/>
<dbReference type="NCBIfam" id="TIGR01409">
    <property type="entry name" value="TAT_signal_seq"/>
    <property type="match status" value="1"/>
</dbReference>
<comment type="caution">
    <text evidence="3">The sequence shown here is derived from an EMBL/GenBank/DDBJ whole genome shotgun (WGS) entry which is preliminary data.</text>
</comment>
<keyword evidence="2" id="KW-0732">Signal</keyword>
<dbReference type="PROSITE" id="PS51318">
    <property type="entry name" value="TAT"/>
    <property type="match status" value="1"/>
</dbReference>
<protein>
    <submittedName>
        <fullName evidence="3">Nitrous oxide reductase</fullName>
    </submittedName>
</protein>
<reference evidence="3 4" key="1">
    <citation type="submission" date="2020-07" db="EMBL/GenBank/DDBJ databases">
        <title>Sequencing the genomes of 1000 actinobacteria strains.</title>
        <authorList>
            <person name="Klenk H.-P."/>
        </authorList>
    </citation>
    <scope>NUCLEOTIDE SEQUENCE [LARGE SCALE GENOMIC DNA]</scope>
    <source>
        <strain evidence="3 4">DSM 15165</strain>
    </source>
</reference>
<dbReference type="EMBL" id="JACCFL010000001">
    <property type="protein sequence ID" value="NYJ25799.1"/>
    <property type="molecule type" value="Genomic_DNA"/>
</dbReference>